<dbReference type="GO" id="GO:0005886">
    <property type="term" value="C:plasma membrane"/>
    <property type="evidence" value="ECO:0007669"/>
    <property type="project" value="TreeGrafter"/>
</dbReference>
<dbReference type="InterPro" id="IPR027417">
    <property type="entry name" value="P-loop_NTPase"/>
</dbReference>
<dbReference type="AlphaFoldDB" id="A0A6G6WC94"/>
<dbReference type="PANTHER" id="PTHR32309:SF13">
    <property type="entry name" value="FERRIC ENTEROBACTIN TRANSPORT PROTEIN FEPE"/>
    <property type="match status" value="1"/>
</dbReference>
<organism evidence="2 3">
    <name type="scientific">Nocardioides anomalus</name>
    <dbReference type="NCBI Taxonomy" id="2712223"/>
    <lineage>
        <taxon>Bacteria</taxon>
        <taxon>Bacillati</taxon>
        <taxon>Actinomycetota</taxon>
        <taxon>Actinomycetes</taxon>
        <taxon>Propionibacteriales</taxon>
        <taxon>Nocardioidaceae</taxon>
        <taxon>Nocardioides</taxon>
    </lineage>
</organism>
<feature type="transmembrane region" description="Helical" evidence="1">
    <location>
        <begin position="173"/>
        <end position="192"/>
    </location>
</feature>
<sequence>MDVRDVGVALWRQRTLVLLVLVLTGGATALGVALAPKSYAATATISAAGQPGAADGAGSEDDPDALRASLAELADSQGVVDQVRARTGVDRSVAELRRAITGHWVRGTVLVDVTVEDRDPDAAAQVANGVAEVLTDDRTAPALVGPALDRSLDLTLGDPAAVPDSSSRPDLRLVISVGLLLALGLATAAAVARDRRTHTVDDAAGVEDAATAPLLAHLDPPDDLTAMPALHPGTAEADLFRHLRLALEARAEEGSPRVVIAGIADGDVNVWIGANVALALAGTGRRVLLVDGRMGDRFGTPVEDAPDTPGLYDVLLGADLDTALSPGPVDLLQVLPAGTYGDADVAELIAQRFAPVMEAAAAGADHVVVIGPPLEVCDDSRAMAADSALVLALVEQSVSAGALRAHADRIRAAGAHLLGVVLVGREPGRKAA</sequence>
<dbReference type="GO" id="GO:0004713">
    <property type="term" value="F:protein tyrosine kinase activity"/>
    <property type="evidence" value="ECO:0007669"/>
    <property type="project" value="TreeGrafter"/>
</dbReference>
<dbReference type="EMBL" id="CP049257">
    <property type="protein sequence ID" value="QIG42715.1"/>
    <property type="molecule type" value="Genomic_DNA"/>
</dbReference>
<evidence type="ECO:0008006" key="4">
    <source>
        <dbReference type="Google" id="ProtNLM"/>
    </source>
</evidence>
<accession>A0A6G6WC94</accession>
<proteinExistence type="predicted"/>
<gene>
    <name evidence="2" type="ORF">G5V58_07890</name>
</gene>
<name>A0A6G6WC94_9ACTN</name>
<evidence type="ECO:0000313" key="3">
    <source>
        <dbReference type="Proteomes" id="UP000502996"/>
    </source>
</evidence>
<keyword evidence="1" id="KW-1133">Transmembrane helix</keyword>
<dbReference type="Proteomes" id="UP000502996">
    <property type="component" value="Chromosome"/>
</dbReference>
<dbReference type="SUPFAM" id="SSF52540">
    <property type="entry name" value="P-loop containing nucleoside triphosphate hydrolases"/>
    <property type="match status" value="1"/>
</dbReference>
<dbReference type="InterPro" id="IPR050445">
    <property type="entry name" value="Bact_polysacc_biosynth/exp"/>
</dbReference>
<evidence type="ECO:0000313" key="2">
    <source>
        <dbReference type="EMBL" id="QIG42715.1"/>
    </source>
</evidence>
<keyword evidence="1" id="KW-0812">Transmembrane</keyword>
<dbReference type="RefSeq" id="WP_165230776.1">
    <property type="nucleotide sequence ID" value="NZ_CP049257.1"/>
</dbReference>
<keyword evidence="1" id="KW-0472">Membrane</keyword>
<keyword evidence="3" id="KW-1185">Reference proteome</keyword>
<reference evidence="2 3" key="1">
    <citation type="submission" date="2020-02" db="EMBL/GenBank/DDBJ databases">
        <title>Full genome sequence of Nocardioides sp. R-3366.</title>
        <authorList>
            <person name="Im W.-T."/>
        </authorList>
    </citation>
    <scope>NUCLEOTIDE SEQUENCE [LARGE SCALE GENOMIC DNA]</scope>
    <source>
        <strain evidence="2 3">R-3366</strain>
    </source>
</reference>
<protein>
    <recommendedName>
        <fullName evidence="4">Polysaccharide chain length determinant N-terminal domain-containing protein</fullName>
    </recommendedName>
</protein>
<dbReference type="Gene3D" id="3.40.50.300">
    <property type="entry name" value="P-loop containing nucleotide triphosphate hydrolases"/>
    <property type="match status" value="1"/>
</dbReference>
<feature type="transmembrane region" description="Helical" evidence="1">
    <location>
        <begin position="16"/>
        <end position="35"/>
    </location>
</feature>
<dbReference type="PANTHER" id="PTHR32309">
    <property type="entry name" value="TYROSINE-PROTEIN KINASE"/>
    <property type="match status" value="1"/>
</dbReference>
<evidence type="ECO:0000256" key="1">
    <source>
        <dbReference type="SAM" id="Phobius"/>
    </source>
</evidence>
<dbReference type="KEGG" id="nano:G5V58_07890"/>